<evidence type="ECO:0008006" key="5">
    <source>
        <dbReference type="Google" id="ProtNLM"/>
    </source>
</evidence>
<accession>A0ABQ8KJ68</accession>
<comment type="caution">
    <text evidence="3">The sequence shown here is derived from an EMBL/GenBank/DDBJ whole genome shotgun (WGS) entry which is preliminary data.</text>
</comment>
<evidence type="ECO:0000256" key="1">
    <source>
        <dbReference type="SAM" id="MobiDB-lite"/>
    </source>
</evidence>
<evidence type="ECO:0000256" key="2">
    <source>
        <dbReference type="SAM" id="Phobius"/>
    </source>
</evidence>
<name>A0ABQ8KJ68_9APHY</name>
<reference evidence="3 4" key="1">
    <citation type="journal article" date="2021" name="Environ. Microbiol.">
        <title>Gene family expansions and transcriptome signatures uncover fungal adaptations to wood decay.</title>
        <authorList>
            <person name="Hage H."/>
            <person name="Miyauchi S."/>
            <person name="Viragh M."/>
            <person name="Drula E."/>
            <person name="Min B."/>
            <person name="Chaduli D."/>
            <person name="Navarro D."/>
            <person name="Favel A."/>
            <person name="Norest M."/>
            <person name="Lesage-Meessen L."/>
            <person name="Balint B."/>
            <person name="Merenyi Z."/>
            <person name="de Eugenio L."/>
            <person name="Morin E."/>
            <person name="Martinez A.T."/>
            <person name="Baldrian P."/>
            <person name="Stursova M."/>
            <person name="Martinez M.J."/>
            <person name="Novotny C."/>
            <person name="Magnuson J.K."/>
            <person name="Spatafora J.W."/>
            <person name="Maurice S."/>
            <person name="Pangilinan J."/>
            <person name="Andreopoulos W."/>
            <person name="LaButti K."/>
            <person name="Hundley H."/>
            <person name="Na H."/>
            <person name="Kuo A."/>
            <person name="Barry K."/>
            <person name="Lipzen A."/>
            <person name="Henrissat B."/>
            <person name="Riley R."/>
            <person name="Ahrendt S."/>
            <person name="Nagy L.G."/>
            <person name="Grigoriev I.V."/>
            <person name="Martin F."/>
            <person name="Rosso M.N."/>
        </authorList>
    </citation>
    <scope>NUCLEOTIDE SEQUENCE [LARGE SCALE GENOMIC DNA]</scope>
    <source>
        <strain evidence="3 4">CIRM-BRFM 1785</strain>
    </source>
</reference>
<dbReference type="InterPro" id="IPR011009">
    <property type="entry name" value="Kinase-like_dom_sf"/>
</dbReference>
<proteinExistence type="predicted"/>
<protein>
    <recommendedName>
        <fullName evidence="5">Protein kinase domain-containing protein</fullName>
    </recommendedName>
</protein>
<dbReference type="EMBL" id="JADCUA010000008">
    <property type="protein sequence ID" value="KAH9838049.1"/>
    <property type="molecule type" value="Genomic_DNA"/>
</dbReference>
<feature type="transmembrane region" description="Helical" evidence="2">
    <location>
        <begin position="91"/>
        <end position="116"/>
    </location>
</feature>
<sequence length="340" mass="38105">MRPNEGRSIPTRFRKPSHDGRSLPSALYIRRQLVCAGPSRCGSFAALWCTLKTRLVLSGFCFSTCSRPSGRVFSSFLRLVLREPIDTMRQFTVNLVSFVLLFCTIFAWAAPIVVLFDPRHGYSPVSLPVRNLQVRAGDEAILKLGRENIPVRPNERQGAHGAVYRVVDGRYKGAYAKALVSEHEIRATEAVGALLTHGLDNYKQSWVIIRPSPGKRLDQTSAFSHVHSDAKKCNEFLDHAAGVAAKHIMQTYQSKHWLHQDPSIDNILFDDSVTQAHLIDWGCASQTTRTDERSVQGHVRYAFAQANICPKGPRDFSVAPFHCPVPPTLKHPPKPRGKWF</sequence>
<dbReference type="RefSeq" id="XP_047780087.1">
    <property type="nucleotide sequence ID" value="XM_047919464.1"/>
</dbReference>
<organism evidence="3 4">
    <name type="scientific">Rhodofomes roseus</name>
    <dbReference type="NCBI Taxonomy" id="34475"/>
    <lineage>
        <taxon>Eukaryota</taxon>
        <taxon>Fungi</taxon>
        <taxon>Dikarya</taxon>
        <taxon>Basidiomycota</taxon>
        <taxon>Agaricomycotina</taxon>
        <taxon>Agaricomycetes</taxon>
        <taxon>Polyporales</taxon>
        <taxon>Rhodofomes</taxon>
    </lineage>
</organism>
<keyword evidence="2" id="KW-0812">Transmembrane</keyword>
<dbReference type="SUPFAM" id="SSF56112">
    <property type="entry name" value="Protein kinase-like (PK-like)"/>
    <property type="match status" value="1"/>
</dbReference>
<dbReference type="GeneID" id="72000196"/>
<keyword evidence="2" id="KW-0472">Membrane</keyword>
<dbReference type="Proteomes" id="UP000814176">
    <property type="component" value="Unassembled WGS sequence"/>
</dbReference>
<gene>
    <name evidence="3" type="ORF">C8Q71DRAFT_575715</name>
</gene>
<keyword evidence="2" id="KW-1133">Transmembrane helix</keyword>
<evidence type="ECO:0000313" key="4">
    <source>
        <dbReference type="Proteomes" id="UP000814176"/>
    </source>
</evidence>
<keyword evidence="4" id="KW-1185">Reference proteome</keyword>
<evidence type="ECO:0000313" key="3">
    <source>
        <dbReference type="EMBL" id="KAH9838049.1"/>
    </source>
</evidence>
<feature type="region of interest" description="Disordered" evidence="1">
    <location>
        <begin position="1"/>
        <end position="20"/>
    </location>
</feature>